<comment type="similarity">
    <text evidence="3 10">Belongs to the glycosyltransferase 39 family.</text>
</comment>
<dbReference type="Pfam" id="PF16192">
    <property type="entry name" value="PMT_4TMC"/>
    <property type="match status" value="1"/>
</dbReference>
<feature type="transmembrane region" description="Helical" evidence="10">
    <location>
        <begin position="163"/>
        <end position="181"/>
    </location>
</feature>
<dbReference type="InterPro" id="IPR032421">
    <property type="entry name" value="PMT_4TMC"/>
</dbReference>
<keyword evidence="6 10" id="KW-0812">Transmembrane</keyword>
<feature type="transmembrane region" description="Helical" evidence="10">
    <location>
        <begin position="217"/>
        <end position="239"/>
    </location>
</feature>
<dbReference type="Pfam" id="PF02366">
    <property type="entry name" value="PMT"/>
    <property type="match status" value="1"/>
</dbReference>
<dbReference type="Proteomes" id="UP001139502">
    <property type="component" value="Unassembled WGS sequence"/>
</dbReference>
<feature type="transmembrane region" description="Helical" evidence="10">
    <location>
        <begin position="497"/>
        <end position="521"/>
    </location>
</feature>
<feature type="domain" description="Protein O-mannosyl-transferase C-terminal four TM" evidence="12">
    <location>
        <begin position="348"/>
        <end position="539"/>
    </location>
</feature>
<keyword evidence="5 10" id="KW-0808">Transferase</keyword>
<feature type="transmembrane region" description="Helical" evidence="10">
    <location>
        <begin position="259"/>
        <end position="279"/>
    </location>
</feature>
<keyword evidence="4 10" id="KW-0328">Glycosyltransferase</keyword>
<evidence type="ECO:0000256" key="9">
    <source>
        <dbReference type="ARBA" id="ARBA00093617"/>
    </source>
</evidence>
<evidence type="ECO:0000256" key="1">
    <source>
        <dbReference type="ARBA" id="ARBA00004127"/>
    </source>
</evidence>
<keyword evidence="8 10" id="KW-0472">Membrane</keyword>
<dbReference type="PANTHER" id="PTHR10050:SF46">
    <property type="entry name" value="PROTEIN O-MANNOSYL-TRANSFERASE 2"/>
    <property type="match status" value="1"/>
</dbReference>
<protein>
    <recommendedName>
        <fullName evidence="9 10">Polyprenol-phosphate-mannose--protein mannosyltransferase</fullName>
        <ecNumber evidence="10">2.4.1.-</ecNumber>
    </recommendedName>
</protein>
<feature type="transmembrane region" description="Helical" evidence="10">
    <location>
        <begin position="135"/>
        <end position="156"/>
    </location>
</feature>
<gene>
    <name evidence="13" type="ORF">NBM05_13550</name>
</gene>
<dbReference type="EMBL" id="JANAFB010000046">
    <property type="protein sequence ID" value="MCP3427007.1"/>
    <property type="molecule type" value="Genomic_DNA"/>
</dbReference>
<comment type="subcellular location">
    <subcellularLocation>
        <location evidence="10">Cell membrane</location>
    </subcellularLocation>
    <subcellularLocation>
        <location evidence="1">Endomembrane system</location>
        <topology evidence="1">Multi-pass membrane protein</topology>
    </subcellularLocation>
</comment>
<feature type="domain" description="ArnT-like N-terminal" evidence="11">
    <location>
        <begin position="48"/>
        <end position="210"/>
    </location>
</feature>
<comment type="function">
    <text evidence="10">Protein O-mannosyltransferase that catalyzes the transfer of a single mannose residue from a polyprenol phospho-mannosyl lipidic donor to the hydroxyl group of selected serine and threonine residues in acceptor proteins.</text>
</comment>
<name>A0A9X2HI74_9MICC</name>
<evidence type="ECO:0000259" key="12">
    <source>
        <dbReference type="Pfam" id="PF16192"/>
    </source>
</evidence>
<dbReference type="GO" id="GO:0004169">
    <property type="term" value="F:dolichyl-phosphate-mannose-protein mannosyltransferase activity"/>
    <property type="evidence" value="ECO:0007669"/>
    <property type="project" value="UniProtKB-UniRule"/>
</dbReference>
<feature type="transmembrane region" description="Helical" evidence="10">
    <location>
        <begin position="462"/>
        <end position="485"/>
    </location>
</feature>
<feature type="transmembrane region" description="Helical" evidence="10">
    <location>
        <begin position="40"/>
        <end position="59"/>
    </location>
</feature>
<organism evidence="13 14">
    <name type="scientific">Rothia santali</name>
    <dbReference type="NCBI Taxonomy" id="2949643"/>
    <lineage>
        <taxon>Bacteria</taxon>
        <taxon>Bacillati</taxon>
        <taxon>Actinomycetota</taxon>
        <taxon>Actinomycetes</taxon>
        <taxon>Micrococcales</taxon>
        <taxon>Micrococcaceae</taxon>
        <taxon>Rothia</taxon>
    </lineage>
</organism>
<evidence type="ECO:0000256" key="10">
    <source>
        <dbReference type="RuleBase" id="RU367007"/>
    </source>
</evidence>
<evidence type="ECO:0000256" key="8">
    <source>
        <dbReference type="ARBA" id="ARBA00023136"/>
    </source>
</evidence>
<dbReference type="GO" id="GO:0012505">
    <property type="term" value="C:endomembrane system"/>
    <property type="evidence" value="ECO:0007669"/>
    <property type="project" value="UniProtKB-SubCell"/>
</dbReference>
<keyword evidence="7 10" id="KW-1133">Transmembrane helix</keyword>
<keyword evidence="14" id="KW-1185">Reference proteome</keyword>
<dbReference type="InterPro" id="IPR027005">
    <property type="entry name" value="PMT-like"/>
</dbReference>
<comment type="caution">
    <text evidence="13">The sequence shown here is derived from an EMBL/GenBank/DDBJ whole genome shotgun (WGS) entry which is preliminary data.</text>
</comment>
<keyword evidence="10" id="KW-1003">Cell membrane</keyword>
<feature type="transmembrane region" description="Helical" evidence="10">
    <location>
        <begin position="440"/>
        <end position="456"/>
    </location>
</feature>
<evidence type="ECO:0000313" key="14">
    <source>
        <dbReference type="Proteomes" id="UP001139502"/>
    </source>
</evidence>
<dbReference type="InterPro" id="IPR003342">
    <property type="entry name" value="ArnT-like_N"/>
</dbReference>
<dbReference type="GO" id="GO:0005886">
    <property type="term" value="C:plasma membrane"/>
    <property type="evidence" value="ECO:0007669"/>
    <property type="project" value="UniProtKB-SubCell"/>
</dbReference>
<evidence type="ECO:0000256" key="6">
    <source>
        <dbReference type="ARBA" id="ARBA00022692"/>
    </source>
</evidence>
<dbReference type="EC" id="2.4.1.-" evidence="10"/>
<evidence type="ECO:0000256" key="7">
    <source>
        <dbReference type="ARBA" id="ARBA00022989"/>
    </source>
</evidence>
<dbReference type="RefSeq" id="WP_254168549.1">
    <property type="nucleotide sequence ID" value="NZ_JANAFB010000046.1"/>
</dbReference>
<evidence type="ECO:0000256" key="2">
    <source>
        <dbReference type="ARBA" id="ARBA00004922"/>
    </source>
</evidence>
<feature type="transmembrane region" description="Helical" evidence="10">
    <location>
        <begin position="415"/>
        <end position="433"/>
    </location>
</feature>
<reference evidence="13" key="1">
    <citation type="submission" date="2022-06" db="EMBL/GenBank/DDBJ databases">
        <title>Rothia sp. isolated from sandalwood seedling.</title>
        <authorList>
            <person name="Tuikhar N."/>
            <person name="Kirdat K."/>
            <person name="Thorat V."/>
            <person name="Swetha P."/>
            <person name="Padma S."/>
            <person name="Sundararaj R."/>
            <person name="Yadav A."/>
        </authorList>
    </citation>
    <scope>NUCLEOTIDE SEQUENCE</scope>
    <source>
        <strain evidence="13">AR01</strain>
    </source>
</reference>
<feature type="transmembrane region" description="Helical" evidence="10">
    <location>
        <begin position="300"/>
        <end position="321"/>
    </location>
</feature>
<feature type="transmembrane region" description="Helical" evidence="10">
    <location>
        <begin position="187"/>
        <end position="205"/>
    </location>
</feature>
<comment type="pathway">
    <text evidence="2 10">Protein modification; protein glycosylation.</text>
</comment>
<dbReference type="PANTHER" id="PTHR10050">
    <property type="entry name" value="DOLICHYL-PHOSPHATE-MANNOSE--PROTEIN MANNOSYLTRANSFERASE"/>
    <property type="match status" value="1"/>
</dbReference>
<evidence type="ECO:0000259" key="11">
    <source>
        <dbReference type="Pfam" id="PF02366"/>
    </source>
</evidence>
<proteinExistence type="inferred from homology"/>
<evidence type="ECO:0000256" key="3">
    <source>
        <dbReference type="ARBA" id="ARBA00007222"/>
    </source>
</evidence>
<evidence type="ECO:0000256" key="5">
    <source>
        <dbReference type="ARBA" id="ARBA00022679"/>
    </source>
</evidence>
<evidence type="ECO:0000313" key="13">
    <source>
        <dbReference type="EMBL" id="MCP3427007.1"/>
    </source>
</evidence>
<dbReference type="AlphaFoldDB" id="A0A9X2HI74"/>
<evidence type="ECO:0000256" key="4">
    <source>
        <dbReference type="ARBA" id="ARBA00022676"/>
    </source>
</evidence>
<sequence length="540" mass="59297">MSTTPIAARARRGPRFPAGAFAEDSLLDRLRAVPAALPRLAWAAPALVLLLAALLRFTGLAHPNAIVFDETYYVKDSYSLLHFGYERSWPESANAAFVAGDPGTPEGSPSYVVHPPLGKWMIAAGMWLFGGDNPFGWRFSAALIGVLSIALLMWVAWMLFRSVTLASIAGLLMSVDGLHLVQSRLALLDIFLMFWLLAAFACLVADRLQARRRLARLVAAAAGPGGRPPSAAFLAYGPWLGVRWWRIAAGVCCGAAVGVKWNALFFVAALGLMTVLWDAGARRVAGIRSWFTAAVVKDSWPAFLAIVGTGLLTYLVTWSGWFASSGAYDRDWAAQHPGQGVGWLPPALRSLWEYHRSAYAFHQGLHSPHTYQSPAWQWLLLARPTSYYYESYDAGTAGCSPGPCSEAILNVGNPLVWWAGAAAMLLVTLWWILKRDWRMGAIVVVFASGYLPWFMYPERTTFYFYALSFLPWLVLGLTAVLGLGLGRPGDGVRRRRAGLAVVGAFVAMALLVANHLLPLWLGTAIPYDDWRSLMWFDSWI</sequence>
<accession>A0A9X2HI74</accession>